<evidence type="ECO:0000313" key="11">
    <source>
        <dbReference type="Proteomes" id="UP000887568"/>
    </source>
</evidence>
<comment type="subcellular location">
    <subcellularLocation>
        <location evidence="1">Membrane</location>
        <topology evidence="1">Single-pass type I membrane protein</topology>
    </subcellularLocation>
</comment>
<name>A0A914BSN8_PATMI</name>
<feature type="transmembrane region" description="Helical" evidence="7">
    <location>
        <begin position="421"/>
        <end position="444"/>
    </location>
</feature>
<sequence>MGCFSLLFYALILKMTAMQIAGQEIGWFTQTPLDAALLEGDSVVLKCQLDIRRIVEHGEYKVTWSKNEKKLNFTDPEHSHYWLTGDPHSAQYYLLISQADLADSGVFSCAVFENIGTDAGADLWIMHAVTTAMVQVVVRPSPPECRKTDLDVPANRTRPDINYEGDLIELACTGYLSHPSFTLTMTWKGQVITAGDGAWIHIDEDQVQEQAYRVTADYQDNGASFQCTLTSTELDYNETCEMVALNILHEPKLFFVSDRSEVHQGESLTVSCLSVSNPSQVFFSWHTEPAQTVSYRSGRQVLQIPSVLSDTGFLNITCVVTNDHGVSILSTLVPVLPNTTEPVPTQPEVPIPPEPIVHTTPEESTQAPPTNPSTSAPTTQPGVEPVTKPDKTTTKTPTKETTPSKDNQGLYNHHSTMSTPVIAVLAILPVIIIAILILIFVFLYKTVKLSTKRRDDEIRVVYRDGASTVIDRRTHGIRGNLNVTVEPAAVNEGAVVPTDGMEPGAYSMPPPYTKGELPSVLDTTSVAAGGQDALYFDEIEKGDSHTYVDVKL</sequence>
<keyword evidence="5" id="KW-0393">Immunoglobulin domain</keyword>
<evidence type="ECO:0000256" key="1">
    <source>
        <dbReference type="ARBA" id="ARBA00004479"/>
    </source>
</evidence>
<evidence type="ECO:0000256" key="8">
    <source>
        <dbReference type="SAM" id="SignalP"/>
    </source>
</evidence>
<feature type="signal peptide" evidence="8">
    <location>
        <begin position="1"/>
        <end position="22"/>
    </location>
</feature>
<dbReference type="EnsemblMetazoa" id="XM_038223057.1">
    <property type="protein sequence ID" value="XP_038078985.1"/>
    <property type="gene ID" value="LOC119746234"/>
</dbReference>
<proteinExistence type="predicted"/>
<keyword evidence="7" id="KW-0812">Transmembrane</keyword>
<dbReference type="GO" id="GO:0098609">
    <property type="term" value="P:cell-cell adhesion"/>
    <property type="evidence" value="ECO:0007669"/>
    <property type="project" value="TreeGrafter"/>
</dbReference>
<dbReference type="InterPro" id="IPR013783">
    <property type="entry name" value="Ig-like_fold"/>
</dbReference>
<evidence type="ECO:0000256" key="3">
    <source>
        <dbReference type="ARBA" id="ARBA00023157"/>
    </source>
</evidence>
<dbReference type="SMART" id="SM00408">
    <property type="entry name" value="IGc2"/>
    <property type="match status" value="2"/>
</dbReference>
<evidence type="ECO:0000256" key="2">
    <source>
        <dbReference type="ARBA" id="ARBA00023136"/>
    </source>
</evidence>
<evidence type="ECO:0000256" key="5">
    <source>
        <dbReference type="ARBA" id="ARBA00023319"/>
    </source>
</evidence>
<feature type="compositionally biased region" description="Low complexity" evidence="6">
    <location>
        <begin position="356"/>
        <end position="386"/>
    </location>
</feature>
<dbReference type="PANTHER" id="PTHR11640">
    <property type="entry name" value="NEPHRIN"/>
    <property type="match status" value="1"/>
</dbReference>
<evidence type="ECO:0000256" key="7">
    <source>
        <dbReference type="SAM" id="Phobius"/>
    </source>
</evidence>
<dbReference type="SUPFAM" id="SSF48726">
    <property type="entry name" value="Immunoglobulin"/>
    <property type="match status" value="2"/>
</dbReference>
<dbReference type="GO" id="GO:0005886">
    <property type="term" value="C:plasma membrane"/>
    <property type="evidence" value="ECO:0007669"/>
    <property type="project" value="TreeGrafter"/>
</dbReference>
<reference evidence="10" key="1">
    <citation type="submission" date="2022-11" db="UniProtKB">
        <authorList>
            <consortium name="EnsemblMetazoa"/>
        </authorList>
    </citation>
    <scope>IDENTIFICATION</scope>
</reference>
<keyword evidence="2 7" id="KW-0472">Membrane</keyword>
<feature type="domain" description="Ig-like" evidence="9">
    <location>
        <begin position="39"/>
        <end position="111"/>
    </location>
</feature>
<dbReference type="GeneID" id="119746234"/>
<dbReference type="Gene3D" id="2.60.40.10">
    <property type="entry name" value="Immunoglobulins"/>
    <property type="match status" value="2"/>
</dbReference>
<dbReference type="InterPro" id="IPR003599">
    <property type="entry name" value="Ig_sub"/>
</dbReference>
<dbReference type="InterPro" id="IPR007110">
    <property type="entry name" value="Ig-like_dom"/>
</dbReference>
<dbReference type="GO" id="GO:0050839">
    <property type="term" value="F:cell adhesion molecule binding"/>
    <property type="evidence" value="ECO:0007669"/>
    <property type="project" value="TreeGrafter"/>
</dbReference>
<keyword evidence="3" id="KW-1015">Disulfide bond</keyword>
<keyword evidence="7" id="KW-1133">Transmembrane helix</keyword>
<feature type="chain" id="PRO_5037528344" description="Ig-like domain-containing protein" evidence="8">
    <location>
        <begin position="23"/>
        <end position="552"/>
    </location>
</feature>
<dbReference type="Proteomes" id="UP000887568">
    <property type="component" value="Unplaced"/>
</dbReference>
<evidence type="ECO:0000256" key="6">
    <source>
        <dbReference type="SAM" id="MobiDB-lite"/>
    </source>
</evidence>
<organism evidence="10 11">
    <name type="scientific">Patiria miniata</name>
    <name type="common">Bat star</name>
    <name type="synonym">Asterina miniata</name>
    <dbReference type="NCBI Taxonomy" id="46514"/>
    <lineage>
        <taxon>Eukaryota</taxon>
        <taxon>Metazoa</taxon>
        <taxon>Echinodermata</taxon>
        <taxon>Eleutherozoa</taxon>
        <taxon>Asterozoa</taxon>
        <taxon>Asteroidea</taxon>
        <taxon>Valvatacea</taxon>
        <taxon>Valvatida</taxon>
        <taxon>Asterinidae</taxon>
        <taxon>Patiria</taxon>
    </lineage>
</organism>
<keyword evidence="4" id="KW-0325">Glycoprotein</keyword>
<feature type="domain" description="Ig-like" evidence="9">
    <location>
        <begin position="251"/>
        <end position="334"/>
    </location>
</feature>
<dbReference type="InterPro" id="IPR003598">
    <property type="entry name" value="Ig_sub2"/>
</dbReference>
<feature type="region of interest" description="Disordered" evidence="6">
    <location>
        <begin position="340"/>
        <end position="412"/>
    </location>
</feature>
<dbReference type="InterPro" id="IPR036179">
    <property type="entry name" value="Ig-like_dom_sf"/>
</dbReference>
<keyword evidence="8" id="KW-0732">Signal</keyword>
<evidence type="ECO:0000259" key="9">
    <source>
        <dbReference type="PROSITE" id="PS50835"/>
    </source>
</evidence>
<feature type="compositionally biased region" description="Pro residues" evidence="6">
    <location>
        <begin position="344"/>
        <end position="355"/>
    </location>
</feature>
<dbReference type="Pfam" id="PF07679">
    <property type="entry name" value="I-set"/>
    <property type="match status" value="1"/>
</dbReference>
<dbReference type="RefSeq" id="XP_038078985.1">
    <property type="nucleotide sequence ID" value="XM_038223057.1"/>
</dbReference>
<dbReference type="PROSITE" id="PS50835">
    <property type="entry name" value="IG_LIKE"/>
    <property type="match status" value="2"/>
</dbReference>
<dbReference type="InterPro" id="IPR051275">
    <property type="entry name" value="Cell_adhesion_signaling"/>
</dbReference>
<dbReference type="SMART" id="SM00409">
    <property type="entry name" value="IG"/>
    <property type="match status" value="2"/>
</dbReference>
<dbReference type="PANTHER" id="PTHR11640:SF31">
    <property type="entry name" value="IRREGULAR CHIASM C-ROUGHEST PROTEIN-RELATED"/>
    <property type="match status" value="1"/>
</dbReference>
<protein>
    <recommendedName>
        <fullName evidence="9">Ig-like domain-containing protein</fullName>
    </recommendedName>
</protein>
<dbReference type="AlphaFoldDB" id="A0A914BSN8"/>
<dbReference type="InterPro" id="IPR013098">
    <property type="entry name" value="Ig_I-set"/>
</dbReference>
<evidence type="ECO:0000256" key="4">
    <source>
        <dbReference type="ARBA" id="ARBA00023180"/>
    </source>
</evidence>
<dbReference type="GO" id="GO:0005911">
    <property type="term" value="C:cell-cell junction"/>
    <property type="evidence" value="ECO:0007669"/>
    <property type="project" value="TreeGrafter"/>
</dbReference>
<accession>A0A914BSN8</accession>
<keyword evidence="11" id="KW-1185">Reference proteome</keyword>
<evidence type="ECO:0000313" key="10">
    <source>
        <dbReference type="EnsemblMetazoa" id="XP_038078985.1"/>
    </source>
</evidence>